<accession>A0A6J4PQ29</accession>
<feature type="compositionally biased region" description="Basic and acidic residues" evidence="1">
    <location>
        <begin position="1"/>
        <end position="14"/>
    </location>
</feature>
<evidence type="ECO:0000256" key="1">
    <source>
        <dbReference type="SAM" id="MobiDB-lite"/>
    </source>
</evidence>
<dbReference type="AlphaFoldDB" id="A0A6J4PQ29"/>
<reference evidence="2" key="1">
    <citation type="submission" date="2020-02" db="EMBL/GenBank/DDBJ databases">
        <authorList>
            <person name="Meier V. D."/>
        </authorList>
    </citation>
    <scope>NUCLEOTIDE SEQUENCE</scope>
    <source>
        <strain evidence="2">AVDCRST_MAG66</strain>
    </source>
</reference>
<evidence type="ECO:0000313" key="2">
    <source>
        <dbReference type="EMBL" id="CAA9422759.1"/>
    </source>
</evidence>
<name>A0A6J4PQ29_9PSEU</name>
<feature type="non-terminal residue" evidence="2">
    <location>
        <position position="34"/>
    </location>
</feature>
<organism evidence="2">
    <name type="scientific">uncultured Pseudonocardia sp</name>
    <dbReference type="NCBI Taxonomy" id="211455"/>
    <lineage>
        <taxon>Bacteria</taxon>
        <taxon>Bacillati</taxon>
        <taxon>Actinomycetota</taxon>
        <taxon>Actinomycetes</taxon>
        <taxon>Pseudonocardiales</taxon>
        <taxon>Pseudonocardiaceae</taxon>
        <taxon>Pseudonocardia</taxon>
        <taxon>environmental samples</taxon>
    </lineage>
</organism>
<feature type="non-terminal residue" evidence="2">
    <location>
        <position position="1"/>
    </location>
</feature>
<protein>
    <submittedName>
        <fullName evidence="2">Uncharacterized protein</fullName>
    </submittedName>
</protein>
<dbReference type="EMBL" id="CADCUS010000405">
    <property type="protein sequence ID" value="CAA9422759.1"/>
    <property type="molecule type" value="Genomic_DNA"/>
</dbReference>
<gene>
    <name evidence="2" type="ORF">AVDCRST_MAG66-2815</name>
</gene>
<proteinExistence type="predicted"/>
<sequence>DRGPVPVRRADLGRWQRAQPREQGGPVGLDRHHV</sequence>
<feature type="region of interest" description="Disordered" evidence="1">
    <location>
        <begin position="1"/>
        <end position="34"/>
    </location>
</feature>